<accession>A0A075H6M9</accession>
<dbReference type="EMBL" id="KF900936">
    <property type="protein sequence ID" value="AIF12076.1"/>
    <property type="molecule type" value="Genomic_DNA"/>
</dbReference>
<protein>
    <submittedName>
        <fullName evidence="1">Uncharacterized protein</fullName>
    </submittedName>
</protein>
<sequence>MALPVTRWEQDSREWITELGANYKKMKLPTLSGSSQETSTVSKEGNTECKNCGEMFEVWGTNKTSAPSYCSFDCMKQWLDYHIDNKYASVNGIIKKKSSMGIPLNSKLPVTRWDGPNRTWISNKAA</sequence>
<reference evidence="1" key="1">
    <citation type="journal article" date="2014" name="Genome Biol. Evol.">
        <title>Pangenome evidence for extensive interdomain horizontal transfer affecting lineage core and shell genes in uncultured planktonic thaumarchaeota and euryarchaeota.</title>
        <authorList>
            <person name="Deschamps P."/>
            <person name="Zivanovic Y."/>
            <person name="Moreira D."/>
            <person name="Rodriguez-Valera F."/>
            <person name="Lopez-Garcia P."/>
        </authorList>
    </citation>
    <scope>NUCLEOTIDE SEQUENCE</scope>
</reference>
<evidence type="ECO:0000313" key="1">
    <source>
        <dbReference type="EMBL" id="AIF12076.1"/>
    </source>
</evidence>
<dbReference type="AlphaFoldDB" id="A0A075H6M9"/>
<proteinExistence type="predicted"/>
<organism evidence="1">
    <name type="scientific">uncultured marine thaumarchaeote KM3_54_F04</name>
    <dbReference type="NCBI Taxonomy" id="1456191"/>
    <lineage>
        <taxon>Archaea</taxon>
        <taxon>Nitrososphaerota</taxon>
        <taxon>environmental samples</taxon>
    </lineage>
</organism>
<name>A0A075H6M9_9ARCH</name>